<dbReference type="EMBL" id="FUYM01000004">
    <property type="protein sequence ID" value="SKB62642.1"/>
    <property type="molecule type" value="Genomic_DNA"/>
</dbReference>
<evidence type="ECO:0000313" key="2">
    <source>
        <dbReference type="Proteomes" id="UP000189818"/>
    </source>
</evidence>
<gene>
    <name evidence="1" type="ORF">SAMN06295920_104299</name>
</gene>
<dbReference type="OrthoDB" id="7574091at2"/>
<dbReference type="Proteomes" id="UP000189818">
    <property type="component" value="Unassembled WGS sequence"/>
</dbReference>
<dbReference type="RefSeq" id="WP_079648192.1">
    <property type="nucleotide sequence ID" value="NZ_FUYM01000004.1"/>
</dbReference>
<sequence>MTFLPTIDAGCREVIEIDALQRALRNLRHWSATAAARRGYVDDRDRRLFATAAGLRDAAWADCLHAAYDLFEIDAIHGAWIEAGGHEA</sequence>
<evidence type="ECO:0000313" key="1">
    <source>
        <dbReference type="EMBL" id="SKB62642.1"/>
    </source>
</evidence>
<accession>A0A1T5CT35</accession>
<reference evidence="2" key="1">
    <citation type="submission" date="2017-02" db="EMBL/GenBank/DDBJ databases">
        <authorList>
            <person name="Varghese N."/>
            <person name="Submissions S."/>
        </authorList>
    </citation>
    <scope>NUCLEOTIDE SEQUENCE [LARGE SCALE GENOMIC DNA]</scope>
    <source>
        <strain evidence="2">UM2</strain>
    </source>
</reference>
<dbReference type="STRING" id="439228.SAMN06295920_104299"/>
<name>A0A1T5CT35_9SPHN</name>
<protein>
    <submittedName>
        <fullName evidence="1">Uncharacterized protein</fullName>
    </submittedName>
</protein>
<keyword evidence="2" id="KW-1185">Reference proteome</keyword>
<organism evidence="1 2">
    <name type="scientific">Rhizorhabdus histidinilytica</name>
    <dbReference type="NCBI Taxonomy" id="439228"/>
    <lineage>
        <taxon>Bacteria</taxon>
        <taxon>Pseudomonadati</taxon>
        <taxon>Pseudomonadota</taxon>
        <taxon>Alphaproteobacteria</taxon>
        <taxon>Sphingomonadales</taxon>
        <taxon>Sphingomonadaceae</taxon>
        <taxon>Rhizorhabdus</taxon>
    </lineage>
</organism>
<proteinExistence type="predicted"/>
<dbReference type="AlphaFoldDB" id="A0A1T5CT35"/>